<dbReference type="GO" id="GO:0050568">
    <property type="term" value="F:protein-glutamine glutaminase activity"/>
    <property type="evidence" value="ECO:0007669"/>
    <property type="project" value="UniProtKB-UniRule"/>
</dbReference>
<evidence type="ECO:0000259" key="9">
    <source>
        <dbReference type="PROSITE" id="PS50122"/>
    </source>
</evidence>
<evidence type="ECO:0000256" key="3">
    <source>
        <dbReference type="ARBA" id="ARBA00022801"/>
    </source>
</evidence>
<dbReference type="EC" id="3.1.1.61" evidence="5"/>
<dbReference type="PROSITE" id="PS50122">
    <property type="entry name" value="CHEB"/>
    <property type="match status" value="1"/>
</dbReference>
<dbReference type="Pfam" id="PF00072">
    <property type="entry name" value="Response_reg"/>
    <property type="match status" value="1"/>
</dbReference>
<evidence type="ECO:0000256" key="1">
    <source>
        <dbReference type="ARBA" id="ARBA00022490"/>
    </source>
</evidence>
<dbReference type="InterPro" id="IPR011006">
    <property type="entry name" value="CheY-like_superfamily"/>
</dbReference>
<dbReference type="EC" id="3.5.1.44" evidence="5"/>
<dbReference type="SMART" id="SM00448">
    <property type="entry name" value="REC"/>
    <property type="match status" value="1"/>
</dbReference>
<evidence type="ECO:0000256" key="6">
    <source>
        <dbReference type="PROSITE-ProRule" id="PRU00050"/>
    </source>
</evidence>
<dbReference type="PIRSF" id="PIRSF000876">
    <property type="entry name" value="RR_chemtxs_CheB"/>
    <property type="match status" value="1"/>
</dbReference>
<comment type="PTM">
    <text evidence="5">Phosphorylated by CheA. Phosphorylation of the N-terminal regulatory domain activates the methylesterase activity.</text>
</comment>
<dbReference type="GO" id="GO:0005737">
    <property type="term" value="C:cytoplasm"/>
    <property type="evidence" value="ECO:0007669"/>
    <property type="project" value="UniProtKB-SubCell"/>
</dbReference>
<feature type="active site" evidence="5 6">
    <location>
        <position position="183"/>
    </location>
</feature>
<dbReference type="InterPro" id="IPR035909">
    <property type="entry name" value="CheB_C"/>
</dbReference>
<dbReference type="InterPro" id="IPR000673">
    <property type="entry name" value="Sig_transdc_resp-reg_Me-estase"/>
</dbReference>
<feature type="active site" evidence="5 6">
    <location>
        <position position="305"/>
    </location>
</feature>
<feature type="domain" description="CheB-type methylesterase" evidence="9">
    <location>
        <begin position="171"/>
        <end position="363"/>
    </location>
</feature>
<name>A0A0A0HPF5_9RHOB</name>
<comment type="similarity">
    <text evidence="5">Belongs to the CheB family.</text>
</comment>
<dbReference type="PANTHER" id="PTHR42872">
    <property type="entry name" value="PROTEIN-GLUTAMATE METHYLESTERASE/PROTEIN-GLUTAMINE GLUTAMINASE"/>
    <property type="match status" value="1"/>
</dbReference>
<keyword evidence="3 5" id="KW-0378">Hydrolase</keyword>
<dbReference type="GO" id="GO:0000156">
    <property type="term" value="F:phosphorelay response regulator activity"/>
    <property type="evidence" value="ECO:0007669"/>
    <property type="project" value="InterPro"/>
</dbReference>
<comment type="catalytic activity">
    <reaction evidence="4 5">
        <text>[protein]-L-glutamate 5-O-methyl ester + H2O = L-glutamyl-[protein] + methanol + H(+)</text>
        <dbReference type="Rhea" id="RHEA:23236"/>
        <dbReference type="Rhea" id="RHEA-COMP:10208"/>
        <dbReference type="Rhea" id="RHEA-COMP:10311"/>
        <dbReference type="ChEBI" id="CHEBI:15377"/>
        <dbReference type="ChEBI" id="CHEBI:15378"/>
        <dbReference type="ChEBI" id="CHEBI:17790"/>
        <dbReference type="ChEBI" id="CHEBI:29973"/>
        <dbReference type="ChEBI" id="CHEBI:82795"/>
        <dbReference type="EC" id="3.1.1.61"/>
    </reaction>
</comment>
<dbReference type="Pfam" id="PF01339">
    <property type="entry name" value="CheB_methylest"/>
    <property type="match status" value="1"/>
</dbReference>
<evidence type="ECO:0000256" key="2">
    <source>
        <dbReference type="ARBA" id="ARBA00022500"/>
    </source>
</evidence>
<dbReference type="EMBL" id="AONH01000007">
    <property type="protein sequence ID" value="KGM88469.1"/>
    <property type="molecule type" value="Genomic_DNA"/>
</dbReference>
<dbReference type="InterPro" id="IPR001789">
    <property type="entry name" value="Sig_transdc_resp-reg_receiver"/>
</dbReference>
<dbReference type="eggNOG" id="COG2201">
    <property type="taxonomic scope" value="Bacteria"/>
</dbReference>
<comment type="domain">
    <text evidence="5">Contains a C-terminal catalytic domain, and an N-terminal region which modulates catalytic activity.</text>
</comment>
<feature type="active site" evidence="5 6">
    <location>
        <position position="209"/>
    </location>
</feature>
<reference evidence="10 11" key="1">
    <citation type="submission" date="2013-01" db="EMBL/GenBank/DDBJ databases">
        <authorList>
            <person name="Fiebig A."/>
            <person name="Goeker M."/>
            <person name="Klenk H.-P.P."/>
        </authorList>
    </citation>
    <scope>NUCLEOTIDE SEQUENCE [LARGE SCALE GENOMIC DNA]</scope>
    <source>
        <strain evidence="10 11">DSM 17069</strain>
    </source>
</reference>
<keyword evidence="5 7" id="KW-0597">Phosphoprotein</keyword>
<gene>
    <name evidence="5" type="primary">cheB</name>
    <name evidence="10" type="ORF">rosmuc_01300</name>
</gene>
<dbReference type="OrthoDB" id="9793421at2"/>
<organism evidence="10 11">
    <name type="scientific">Roseovarius mucosus DSM 17069</name>
    <dbReference type="NCBI Taxonomy" id="1288298"/>
    <lineage>
        <taxon>Bacteria</taxon>
        <taxon>Pseudomonadati</taxon>
        <taxon>Pseudomonadota</taxon>
        <taxon>Alphaproteobacteria</taxon>
        <taxon>Rhodobacterales</taxon>
        <taxon>Roseobacteraceae</taxon>
        <taxon>Roseovarius</taxon>
    </lineage>
</organism>
<evidence type="ECO:0000313" key="11">
    <source>
        <dbReference type="Proteomes" id="UP000030021"/>
    </source>
</evidence>
<keyword evidence="2 5" id="KW-0145">Chemotaxis</keyword>
<evidence type="ECO:0000256" key="5">
    <source>
        <dbReference type="HAMAP-Rule" id="MF_00099"/>
    </source>
</evidence>
<dbReference type="NCBIfam" id="NF009206">
    <property type="entry name" value="PRK12555.1"/>
    <property type="match status" value="1"/>
</dbReference>
<dbReference type="HOGENOM" id="CLU_000445_51_0_5"/>
<comment type="function">
    <text evidence="5">Involved in chemotaxis. Part of a chemotaxis signal transduction system that modulates chemotaxis in response to various stimuli. Catalyzes the demethylation of specific methylglutamate residues introduced into the chemoreceptors (methyl-accepting chemotaxis proteins or MCP) by CheR. Also mediates the irreversible deamidation of specific glutamine residues to glutamic acid.</text>
</comment>
<dbReference type="NCBIfam" id="NF001965">
    <property type="entry name" value="PRK00742.1"/>
    <property type="match status" value="1"/>
</dbReference>
<evidence type="ECO:0000313" key="10">
    <source>
        <dbReference type="EMBL" id="KGM88469.1"/>
    </source>
</evidence>
<protein>
    <recommendedName>
        <fullName evidence="5">Protein-glutamate methylesterase/protein-glutamine glutaminase</fullName>
        <ecNumber evidence="5">3.1.1.61</ecNumber>
        <ecNumber evidence="5">3.5.1.44</ecNumber>
    </recommendedName>
</protein>
<comment type="catalytic activity">
    <reaction evidence="5">
        <text>L-glutaminyl-[protein] + H2O = L-glutamyl-[protein] + NH4(+)</text>
        <dbReference type="Rhea" id="RHEA:16441"/>
        <dbReference type="Rhea" id="RHEA-COMP:10207"/>
        <dbReference type="Rhea" id="RHEA-COMP:10208"/>
        <dbReference type="ChEBI" id="CHEBI:15377"/>
        <dbReference type="ChEBI" id="CHEBI:28938"/>
        <dbReference type="ChEBI" id="CHEBI:29973"/>
        <dbReference type="ChEBI" id="CHEBI:30011"/>
        <dbReference type="EC" id="3.5.1.44"/>
    </reaction>
</comment>
<comment type="caution">
    <text evidence="10">The sequence shown here is derived from an EMBL/GenBank/DDBJ whole genome shotgun (WGS) entry which is preliminary data.</text>
</comment>
<evidence type="ECO:0000256" key="4">
    <source>
        <dbReference type="ARBA" id="ARBA00048267"/>
    </source>
</evidence>
<dbReference type="PATRIC" id="fig|1288298.3.peg.1311"/>
<dbReference type="CDD" id="cd17541">
    <property type="entry name" value="REC_CheB-like"/>
    <property type="match status" value="1"/>
</dbReference>
<comment type="subcellular location">
    <subcellularLocation>
        <location evidence="5">Cytoplasm</location>
    </subcellularLocation>
</comment>
<sequence length="368" mass="38891">MLDSACKPQISVLIVDDSASARAMLMRIVETDPTLKLFGTAADAFIAVSKMQSGLPDVMLLDMELPRMSGLDFLRKIMAQRPIPVVICSSHAEAGSDLALTALASGAVEVVSKPTPRTDADFQESAIAICDAIHAAAESGHKSARRVAPPRETGTKLLADALIPPARPKNIAHTTPIVCIGASTGGTEAIRSVLEELPVTCPPVVIVQHMPAGFTNAFARRLNGLCRVNVKEAADGDLCNPGEVLIAPGNFHMMLVRQGRSYGVKIVDGPYICRHRPSVDILFRSAAQSAGQNALGIILTGMGDDGARSLREMREAGATTLAQNEETCVVFGMPREAIRMGAATRVVSLSEVPGAIAAFANSHQLRAR</sequence>
<dbReference type="STRING" id="215743.ROSMUCSMR3_00526"/>
<accession>A0A0A0HPF5</accession>
<dbReference type="SUPFAM" id="SSF52738">
    <property type="entry name" value="Methylesterase CheB, C-terminal domain"/>
    <property type="match status" value="1"/>
</dbReference>
<dbReference type="Proteomes" id="UP000030021">
    <property type="component" value="Unassembled WGS sequence"/>
</dbReference>
<dbReference type="Gene3D" id="3.40.50.2300">
    <property type="match status" value="1"/>
</dbReference>
<dbReference type="CDD" id="cd16432">
    <property type="entry name" value="CheB_Rec"/>
    <property type="match status" value="1"/>
</dbReference>
<dbReference type="Gene3D" id="3.40.50.180">
    <property type="entry name" value="Methylesterase CheB, C-terminal domain"/>
    <property type="match status" value="1"/>
</dbReference>
<dbReference type="PROSITE" id="PS50110">
    <property type="entry name" value="RESPONSE_REGULATORY"/>
    <property type="match status" value="1"/>
</dbReference>
<dbReference type="InterPro" id="IPR008248">
    <property type="entry name" value="CheB-like"/>
</dbReference>
<evidence type="ECO:0000256" key="7">
    <source>
        <dbReference type="PROSITE-ProRule" id="PRU00169"/>
    </source>
</evidence>
<dbReference type="GO" id="GO:0006935">
    <property type="term" value="P:chemotaxis"/>
    <property type="evidence" value="ECO:0007669"/>
    <property type="project" value="UniProtKB-UniRule"/>
</dbReference>
<feature type="modified residue" description="4-aspartylphosphate" evidence="5 7">
    <location>
        <position position="62"/>
    </location>
</feature>
<feature type="domain" description="Response regulatory" evidence="8">
    <location>
        <begin position="11"/>
        <end position="128"/>
    </location>
</feature>
<dbReference type="RefSeq" id="WP_037271183.1">
    <property type="nucleotide sequence ID" value="NZ_KN293978.2"/>
</dbReference>
<keyword evidence="1 5" id="KW-0963">Cytoplasm</keyword>
<dbReference type="SUPFAM" id="SSF52172">
    <property type="entry name" value="CheY-like"/>
    <property type="match status" value="1"/>
</dbReference>
<dbReference type="GO" id="GO:0008984">
    <property type="term" value="F:protein-glutamate methylesterase activity"/>
    <property type="evidence" value="ECO:0007669"/>
    <property type="project" value="UniProtKB-UniRule"/>
</dbReference>
<proteinExistence type="inferred from homology"/>
<dbReference type="HAMAP" id="MF_00099">
    <property type="entry name" value="CheB_chemtxs"/>
    <property type="match status" value="1"/>
</dbReference>
<dbReference type="AlphaFoldDB" id="A0A0A0HPF5"/>
<evidence type="ECO:0000259" key="8">
    <source>
        <dbReference type="PROSITE" id="PS50110"/>
    </source>
</evidence>
<dbReference type="PANTHER" id="PTHR42872:SF6">
    <property type="entry name" value="PROTEIN-GLUTAMATE METHYLESTERASE_PROTEIN-GLUTAMINE GLUTAMINASE"/>
    <property type="match status" value="1"/>
</dbReference>